<comment type="caution">
    <text evidence="3">The sequence shown here is derived from an EMBL/GenBank/DDBJ whole genome shotgun (WGS) entry which is preliminary data.</text>
</comment>
<evidence type="ECO:0000256" key="1">
    <source>
        <dbReference type="ARBA" id="ARBA00007689"/>
    </source>
</evidence>
<feature type="domain" description="YCII-related" evidence="2">
    <location>
        <begin position="18"/>
        <end position="102"/>
    </location>
</feature>
<sequence>MTATAPGPTADSLRKQFFVIFSDPGPRPQELVGQIPAHLKYLTGLEKRGALLMSGPFLDTSGEPGPSGMLIVRATSTEEAAVLAAGDPFHSSGARTFRVEEWQVHQGRIDIAVDFSDRSYHLR</sequence>
<comment type="similarity">
    <text evidence="1">Belongs to the YciI family.</text>
</comment>
<protein>
    <submittedName>
        <fullName evidence="3">YciI family protein</fullName>
    </submittedName>
</protein>
<dbReference type="EMBL" id="JAMQAW010000002">
    <property type="protein sequence ID" value="MCM2387253.1"/>
    <property type="molecule type" value="Genomic_DNA"/>
</dbReference>
<accession>A0ABT0UF72</accession>
<keyword evidence="4" id="KW-1185">Reference proteome</keyword>
<dbReference type="Gene3D" id="3.30.70.1060">
    <property type="entry name" value="Dimeric alpha+beta barrel"/>
    <property type="match status" value="1"/>
</dbReference>
<dbReference type="PANTHER" id="PTHR37828">
    <property type="entry name" value="GSR2449 PROTEIN"/>
    <property type="match status" value="1"/>
</dbReference>
<dbReference type="PANTHER" id="PTHR37828:SF1">
    <property type="entry name" value="YCII-RELATED DOMAIN-CONTAINING PROTEIN"/>
    <property type="match status" value="1"/>
</dbReference>
<dbReference type="InterPro" id="IPR011008">
    <property type="entry name" value="Dimeric_a/b-barrel"/>
</dbReference>
<dbReference type="Pfam" id="PF03795">
    <property type="entry name" value="YCII"/>
    <property type="match status" value="1"/>
</dbReference>
<reference evidence="3" key="1">
    <citation type="submission" date="2022-06" db="EMBL/GenBank/DDBJ databases">
        <title>Genome public.</title>
        <authorList>
            <person name="Sun Q."/>
        </authorList>
    </citation>
    <scope>NUCLEOTIDE SEQUENCE</scope>
    <source>
        <strain evidence="3">CWNU-1</strain>
    </source>
</reference>
<proteinExistence type="inferred from homology"/>
<dbReference type="InterPro" id="IPR005545">
    <property type="entry name" value="YCII"/>
</dbReference>
<dbReference type="RefSeq" id="WP_250917603.1">
    <property type="nucleotide sequence ID" value="NZ_JAMQAW010000002.1"/>
</dbReference>
<organism evidence="3 4">
    <name type="scientific">Streptomyces albipurpureus</name>
    <dbReference type="NCBI Taxonomy" id="2897419"/>
    <lineage>
        <taxon>Bacteria</taxon>
        <taxon>Bacillati</taxon>
        <taxon>Actinomycetota</taxon>
        <taxon>Actinomycetes</taxon>
        <taxon>Kitasatosporales</taxon>
        <taxon>Streptomycetaceae</taxon>
        <taxon>Streptomyces</taxon>
    </lineage>
</organism>
<dbReference type="Proteomes" id="UP001431429">
    <property type="component" value="Unassembled WGS sequence"/>
</dbReference>
<gene>
    <name evidence="3" type="ORF">NBG84_02810</name>
</gene>
<name>A0ABT0UF72_9ACTN</name>
<evidence type="ECO:0000259" key="2">
    <source>
        <dbReference type="Pfam" id="PF03795"/>
    </source>
</evidence>
<dbReference type="SUPFAM" id="SSF54909">
    <property type="entry name" value="Dimeric alpha+beta barrel"/>
    <property type="match status" value="1"/>
</dbReference>
<evidence type="ECO:0000313" key="3">
    <source>
        <dbReference type="EMBL" id="MCM2387253.1"/>
    </source>
</evidence>
<evidence type="ECO:0000313" key="4">
    <source>
        <dbReference type="Proteomes" id="UP001431429"/>
    </source>
</evidence>